<organism evidence="10 11">
    <name type="scientific">Candidatus Berkiella cookevillensis</name>
    <dbReference type="NCBI Taxonomy" id="437022"/>
    <lineage>
        <taxon>Bacteria</taxon>
        <taxon>Pseudomonadati</taxon>
        <taxon>Pseudomonadota</taxon>
        <taxon>Gammaproteobacteria</taxon>
        <taxon>Candidatus Berkiellales</taxon>
        <taxon>Candidatus Berkiellaceae</taxon>
        <taxon>Candidatus Berkiella</taxon>
    </lineage>
</organism>
<dbReference type="GO" id="GO:0005886">
    <property type="term" value="C:plasma membrane"/>
    <property type="evidence" value="ECO:0007669"/>
    <property type="project" value="UniProtKB-SubCell"/>
</dbReference>
<feature type="transmembrane region" description="Helical" evidence="8">
    <location>
        <begin position="121"/>
        <end position="140"/>
    </location>
</feature>
<feature type="transmembrane region" description="Helical" evidence="8">
    <location>
        <begin position="306"/>
        <end position="326"/>
    </location>
</feature>
<dbReference type="NCBIfam" id="TIGR04178">
    <property type="entry name" value="exo_archaeo"/>
    <property type="match status" value="1"/>
</dbReference>
<evidence type="ECO:0000256" key="6">
    <source>
        <dbReference type="ARBA" id="ARBA00022989"/>
    </source>
</evidence>
<dbReference type="GO" id="GO:0008233">
    <property type="term" value="F:peptidase activity"/>
    <property type="evidence" value="ECO:0007669"/>
    <property type="project" value="UniProtKB-KW"/>
</dbReference>
<dbReference type="GO" id="GO:0006508">
    <property type="term" value="P:proteolysis"/>
    <property type="evidence" value="ECO:0007669"/>
    <property type="project" value="UniProtKB-KW"/>
</dbReference>
<accession>A0AAE3HR47</accession>
<dbReference type="NCBIfam" id="TIGR02602">
    <property type="entry name" value="8TM_EpsH"/>
    <property type="match status" value="1"/>
</dbReference>
<feature type="transmembrane region" description="Helical" evidence="8">
    <location>
        <begin position="212"/>
        <end position="237"/>
    </location>
</feature>
<name>A0AAE3HR47_9GAMM</name>
<feature type="transmembrane region" description="Helical" evidence="8">
    <location>
        <begin position="185"/>
        <end position="206"/>
    </location>
</feature>
<feature type="transmembrane region" description="Helical" evidence="8">
    <location>
        <begin position="249"/>
        <end position="267"/>
    </location>
</feature>
<comment type="subcellular location">
    <subcellularLocation>
        <location evidence="1">Cell membrane</location>
        <topology evidence="1">Multi-pass membrane protein</topology>
    </subcellularLocation>
</comment>
<keyword evidence="6 8" id="KW-1133">Transmembrane helix</keyword>
<feature type="transmembrane region" description="Helical" evidence="8">
    <location>
        <begin position="71"/>
        <end position="89"/>
    </location>
</feature>
<dbReference type="Pfam" id="PF09721">
    <property type="entry name" value="Exosortase_EpsH"/>
    <property type="match status" value="1"/>
</dbReference>
<dbReference type="RefSeq" id="WP_259596677.1">
    <property type="nucleotide sequence ID" value="NZ_LKHV02000001.1"/>
</dbReference>
<keyword evidence="2" id="KW-1003">Cell membrane</keyword>
<dbReference type="InterPro" id="IPR013426">
    <property type="entry name" value="EpsH-like"/>
</dbReference>
<gene>
    <name evidence="10" type="primary">xrtA</name>
    <name evidence="10" type="ORF">CC99x_009465</name>
</gene>
<evidence type="ECO:0000313" key="10">
    <source>
        <dbReference type="EMBL" id="MCS5709132.1"/>
    </source>
</evidence>
<keyword evidence="5 10" id="KW-0378">Hydrolase</keyword>
<feature type="transmembrane region" description="Helical" evidence="8">
    <location>
        <begin position="12"/>
        <end position="30"/>
    </location>
</feature>
<proteinExistence type="predicted"/>
<evidence type="ECO:0000256" key="8">
    <source>
        <dbReference type="SAM" id="Phobius"/>
    </source>
</evidence>
<dbReference type="NCBIfam" id="TIGR03109">
    <property type="entry name" value="exosort_XrtA"/>
    <property type="match status" value="1"/>
</dbReference>
<feature type="transmembrane region" description="Helical" evidence="8">
    <location>
        <begin position="95"/>
        <end position="114"/>
    </location>
</feature>
<dbReference type="Proteomes" id="UP000051494">
    <property type="component" value="Unassembled WGS sequence"/>
</dbReference>
<dbReference type="EC" id="3.4.22.-" evidence="10"/>
<evidence type="ECO:0000256" key="3">
    <source>
        <dbReference type="ARBA" id="ARBA00022670"/>
    </source>
</evidence>
<keyword evidence="4 8" id="KW-0812">Transmembrane</keyword>
<dbReference type="AlphaFoldDB" id="A0AAE3HR47"/>
<evidence type="ECO:0000256" key="1">
    <source>
        <dbReference type="ARBA" id="ARBA00004651"/>
    </source>
</evidence>
<evidence type="ECO:0000256" key="7">
    <source>
        <dbReference type="ARBA" id="ARBA00023136"/>
    </source>
</evidence>
<evidence type="ECO:0000256" key="5">
    <source>
        <dbReference type="ARBA" id="ARBA00022801"/>
    </source>
</evidence>
<dbReference type="InterPro" id="IPR014263">
    <property type="entry name" value="Methanolan_biosynth_EpsI"/>
</dbReference>
<dbReference type="Pfam" id="PF11984">
    <property type="entry name" value="DUF3485"/>
    <property type="match status" value="1"/>
</dbReference>
<evidence type="ECO:0000256" key="2">
    <source>
        <dbReference type="ARBA" id="ARBA00022475"/>
    </source>
</evidence>
<feature type="transmembrane region" description="Helical" evidence="8">
    <location>
        <begin position="42"/>
        <end position="59"/>
    </location>
</feature>
<sequence>MQIFSKKRIEPYVCLLFSFLTVLVLFHESFGTLWQKWMTSGTYAHGFLIPIVSLYLIWLKKDEVASLTVKPTAWGLLPIVACILLWQAGKFAYVLIVQQLSVVTLLIALVYLFLGRKIFQSLWFPLAYLYFCIPFGNFLIEPLQNLTAFITVKALMLSGISVYAEGWNITTSRGSFEVAAACSGIRYLIASIALGIIFAHFAYRTFWRKTLFIGLCIVIPLVGNGIRAYGIIVLAHFTHMKLAIGFDHLIYGWLFFGLIMLSLFWLGNKLRSETEVEVNVPLKKICNESSNAEDSLVVSIDAIKSWILVLGFVGLLAINHSFWGNLNIAPIQQKAFSFELSSADWHPIEKKSIEWLPVFPGADERVLSHFVGRENKEIDLFYARFLSEAEGKELIASNNYFFDSGVWRLAAHKTTQMQFSGKSIRCTEYDIFNRFDRRLIWVWYRVNGIDTHSPIITKILIVFFKLLGNLQPPMVIAVSSGYQYYPEQARAELKEFSTAVNLNIDHG</sequence>
<dbReference type="InterPro" id="IPR026392">
    <property type="entry name" value="Exo/Archaeosortase_dom"/>
</dbReference>
<reference evidence="10" key="2">
    <citation type="submission" date="2021-06" db="EMBL/GenBank/DDBJ databases">
        <title>Genomic Description and Analysis of Intracellular Bacteria, Candidatus Berkiella cookevillensis and Candidatus Berkiella aquae.</title>
        <authorList>
            <person name="Kidane D.T."/>
            <person name="Mehari Y.T."/>
            <person name="Rice F.C."/>
            <person name="Arivett B.A."/>
            <person name="Farone A.L."/>
            <person name="Berk S.G."/>
            <person name="Farone M.B."/>
        </authorList>
    </citation>
    <scope>NUCLEOTIDE SEQUENCE</scope>
    <source>
        <strain evidence="10">CC99</strain>
    </source>
</reference>
<dbReference type="InterPro" id="IPR017540">
    <property type="entry name" value="Exosortase-1"/>
</dbReference>
<evidence type="ECO:0000259" key="9">
    <source>
        <dbReference type="Pfam" id="PF11984"/>
    </source>
</evidence>
<keyword evidence="11" id="KW-1185">Reference proteome</keyword>
<dbReference type="EMBL" id="LKHV02000001">
    <property type="protein sequence ID" value="MCS5709132.1"/>
    <property type="molecule type" value="Genomic_DNA"/>
</dbReference>
<dbReference type="InterPro" id="IPR019127">
    <property type="entry name" value="Exosortase"/>
</dbReference>
<reference evidence="10" key="1">
    <citation type="journal article" date="2016" name="Genome Announc.">
        <title>Draft Genome Sequences of Two Novel Amoeba-Resistant Intranuclear Bacteria, 'Candidatus Berkiella cookevillensis' and 'Candidatus Berkiella aquae'.</title>
        <authorList>
            <person name="Mehari Y.T."/>
            <person name="Arivett B.A."/>
            <person name="Farone A.L."/>
            <person name="Gunderson J.H."/>
            <person name="Farone M.B."/>
        </authorList>
    </citation>
    <scope>NUCLEOTIDE SEQUENCE</scope>
    <source>
        <strain evidence="10">CC99</strain>
    </source>
</reference>
<evidence type="ECO:0000256" key="4">
    <source>
        <dbReference type="ARBA" id="ARBA00022692"/>
    </source>
</evidence>
<feature type="domain" description="Methanolan biosynthesis EpsI" evidence="9">
    <location>
        <begin position="333"/>
        <end position="499"/>
    </location>
</feature>
<protein>
    <submittedName>
        <fullName evidence="10">Exosortase A</fullName>
        <ecNumber evidence="10">3.4.22.-</ecNumber>
    </submittedName>
</protein>
<keyword evidence="7 8" id="KW-0472">Membrane</keyword>
<dbReference type="NCBIfam" id="TIGR02914">
    <property type="entry name" value="EpsI_fam"/>
    <property type="match status" value="1"/>
</dbReference>
<comment type="caution">
    <text evidence="10">The sequence shown here is derived from an EMBL/GenBank/DDBJ whole genome shotgun (WGS) entry which is preliminary data.</text>
</comment>
<keyword evidence="3" id="KW-0645">Protease</keyword>
<evidence type="ECO:0000313" key="11">
    <source>
        <dbReference type="Proteomes" id="UP000051494"/>
    </source>
</evidence>